<comment type="caution">
    <text evidence="1">The sequence shown here is derived from an EMBL/GenBank/DDBJ whole genome shotgun (WGS) entry which is preliminary data.</text>
</comment>
<protein>
    <submittedName>
        <fullName evidence="1">AAA family ATPase</fullName>
    </submittedName>
</protein>
<dbReference type="PANTHER" id="PTHR30595:SF6">
    <property type="entry name" value="SCHLAFEN ALBA-2 DOMAIN-CONTAINING PROTEIN"/>
    <property type="match status" value="1"/>
</dbReference>
<reference evidence="1" key="1">
    <citation type="submission" date="2021-10" db="EMBL/GenBank/DDBJ databases">
        <title>Collection of gut derived symbiotic bacterial strains cultured from healthy donors.</title>
        <authorList>
            <person name="Lin H."/>
            <person name="Littmann E."/>
            <person name="Kohout C."/>
            <person name="Pamer E.G."/>
        </authorList>
    </citation>
    <scope>NUCLEOTIDE SEQUENCE</scope>
    <source>
        <strain evidence="1">DFI.4.48</strain>
    </source>
</reference>
<feature type="non-terminal residue" evidence="1">
    <location>
        <position position="85"/>
    </location>
</feature>
<accession>A0AAW4VWZ4</accession>
<proteinExistence type="predicted"/>
<evidence type="ECO:0000313" key="1">
    <source>
        <dbReference type="EMBL" id="MCB8611590.1"/>
    </source>
</evidence>
<evidence type="ECO:0000313" key="2">
    <source>
        <dbReference type="Proteomes" id="UP001198439"/>
    </source>
</evidence>
<dbReference type="Proteomes" id="UP001198439">
    <property type="component" value="Unassembled WGS sequence"/>
</dbReference>
<gene>
    <name evidence="1" type="ORF">LJD69_13435</name>
</gene>
<sequence length="85" mass="9475">SVSARDAILREIISNSLAHRDYSSDYVAKMVIEKDRIFAESSNRTHGFGNLNLTTFEPFPKNPAISKVFREIGLADELGSGMRNT</sequence>
<organism evidence="1 2">
    <name type="scientific">Faecalibacillus faecis</name>
    <dbReference type="NCBI Taxonomy" id="1982628"/>
    <lineage>
        <taxon>Bacteria</taxon>
        <taxon>Bacillati</taxon>
        <taxon>Bacillota</taxon>
        <taxon>Erysipelotrichia</taxon>
        <taxon>Erysipelotrichales</taxon>
        <taxon>Coprobacillaceae</taxon>
        <taxon>Faecalibacillus</taxon>
    </lineage>
</organism>
<feature type="non-terminal residue" evidence="1">
    <location>
        <position position="1"/>
    </location>
</feature>
<dbReference type="Gene3D" id="3.30.565.60">
    <property type="match status" value="1"/>
</dbReference>
<dbReference type="EMBL" id="JAJDKZ010000180">
    <property type="protein sequence ID" value="MCB8611590.1"/>
    <property type="molecule type" value="Genomic_DNA"/>
</dbReference>
<name>A0AAW4VWZ4_9FIRM</name>
<dbReference type="AlphaFoldDB" id="A0AAW4VWZ4"/>
<dbReference type="PANTHER" id="PTHR30595">
    <property type="entry name" value="GLPR-RELATED TRANSCRIPTIONAL REPRESSOR"/>
    <property type="match status" value="1"/>
</dbReference>
<dbReference type="InterPro" id="IPR038475">
    <property type="entry name" value="RecG_C_sf"/>
</dbReference>